<comment type="subunit">
    <text evidence="8">Homodimer.</text>
</comment>
<comment type="caution">
    <text evidence="8">Lacks conserved residue(s) required for the propagation of feature annotation.</text>
</comment>
<dbReference type="EC" id="5.1.1.7" evidence="3 8"/>
<evidence type="ECO:0000256" key="5">
    <source>
        <dbReference type="ARBA" id="ARBA00023154"/>
    </source>
</evidence>
<feature type="binding site" evidence="8">
    <location>
        <begin position="182"/>
        <end position="183"/>
    </location>
    <ligand>
        <name>substrate</name>
    </ligand>
</feature>
<evidence type="ECO:0000313" key="10">
    <source>
        <dbReference type="EMBL" id="QOQ89523.1"/>
    </source>
</evidence>
<feature type="active site" description="Proton donor" evidence="8">
    <location>
        <position position="69"/>
    </location>
</feature>
<reference evidence="10 11" key="1">
    <citation type="submission" date="2020-10" db="EMBL/GenBank/DDBJ databases">
        <title>Campylobacter and Helicobacter PacBio genomes.</title>
        <authorList>
            <person name="Lane C."/>
        </authorList>
    </citation>
    <scope>NUCLEOTIDE SEQUENCE [LARGE SCALE GENOMIC DNA]</scope>
    <source>
        <strain evidence="10 11">2016D-0074</strain>
    </source>
</reference>
<keyword evidence="11" id="KW-1185">Reference proteome</keyword>
<evidence type="ECO:0000256" key="7">
    <source>
        <dbReference type="ARBA" id="ARBA00051712"/>
    </source>
</evidence>
<dbReference type="PANTHER" id="PTHR31689:SF0">
    <property type="entry name" value="DIAMINOPIMELATE EPIMERASE"/>
    <property type="match status" value="1"/>
</dbReference>
<protein>
    <recommendedName>
        <fullName evidence="3 8">Diaminopimelate epimerase</fullName>
        <shortName evidence="8">DAP epimerase</shortName>
        <ecNumber evidence="3 8">5.1.1.7</ecNumber>
    </recommendedName>
    <alternativeName>
        <fullName evidence="8">PLP-independent amino acid racemase</fullName>
    </alternativeName>
</protein>
<keyword evidence="6 8" id="KW-0413">Isomerase</keyword>
<name>A0ABX6TUA2_9BACT</name>
<feature type="site" description="Could be important to modulate the pK values of the two catalytic cysteine residues" evidence="8">
    <location>
        <position position="182"/>
    </location>
</feature>
<proteinExistence type="inferred from homology"/>
<feature type="binding site" evidence="8">
    <location>
        <begin position="70"/>
        <end position="71"/>
    </location>
    <ligand>
        <name>substrate</name>
    </ligand>
</feature>
<dbReference type="PANTHER" id="PTHR31689">
    <property type="entry name" value="DIAMINOPIMELATE EPIMERASE, CHLOROPLASTIC"/>
    <property type="match status" value="1"/>
</dbReference>
<feature type="site" description="Could be important to modulate the pK values of the two catalytic cysteine residues" evidence="8">
    <location>
        <position position="138"/>
    </location>
</feature>
<dbReference type="Gene3D" id="3.10.310.10">
    <property type="entry name" value="Diaminopimelate Epimerase, Chain A, domain 1"/>
    <property type="match status" value="2"/>
</dbReference>
<feature type="active site" evidence="9">
    <location>
        <position position="69"/>
    </location>
</feature>
<dbReference type="Pfam" id="PF01678">
    <property type="entry name" value="DAP_epimerase"/>
    <property type="match status" value="2"/>
</dbReference>
<dbReference type="InterPro" id="IPR001653">
    <property type="entry name" value="DAP_epimerase_DapF"/>
</dbReference>
<gene>
    <name evidence="8" type="primary">dapF</name>
    <name evidence="10" type="ORF">IMC75_03435</name>
</gene>
<dbReference type="Proteomes" id="UP000595070">
    <property type="component" value="Chromosome"/>
</dbReference>
<dbReference type="HAMAP" id="MF_00197">
    <property type="entry name" value="DAP_epimerase"/>
    <property type="match status" value="1"/>
</dbReference>
<dbReference type="PROSITE" id="PS01326">
    <property type="entry name" value="DAP_EPIMERASE"/>
    <property type="match status" value="1"/>
</dbReference>
<keyword evidence="4 8" id="KW-0028">Amino-acid biosynthesis</keyword>
<organism evidence="10 11">
    <name type="scientific">Campylobacter peloridis</name>
    <dbReference type="NCBI Taxonomy" id="488546"/>
    <lineage>
        <taxon>Bacteria</taxon>
        <taxon>Pseudomonadati</taxon>
        <taxon>Campylobacterota</taxon>
        <taxon>Epsilonproteobacteria</taxon>
        <taxon>Campylobacterales</taxon>
        <taxon>Campylobacteraceae</taxon>
        <taxon>Campylobacter</taxon>
    </lineage>
</organism>
<dbReference type="SUPFAM" id="SSF54506">
    <property type="entry name" value="Diaminopimelate epimerase-like"/>
    <property type="match status" value="2"/>
</dbReference>
<evidence type="ECO:0000313" key="11">
    <source>
        <dbReference type="Proteomes" id="UP000595070"/>
    </source>
</evidence>
<evidence type="ECO:0000256" key="3">
    <source>
        <dbReference type="ARBA" id="ARBA00013080"/>
    </source>
</evidence>
<comment type="function">
    <text evidence="8">Catalyzes the stereoinversion of LL-2,6-diaminopimelate (L,L-DAP) to meso-diaminopimelate (meso-DAP), a precursor of L-lysine and an essential component of the bacterial peptidoglycan.</text>
</comment>
<comment type="catalytic activity">
    <reaction evidence="7 8">
        <text>(2S,6S)-2,6-diaminopimelate = meso-2,6-diaminopimelate</text>
        <dbReference type="Rhea" id="RHEA:15393"/>
        <dbReference type="ChEBI" id="CHEBI:57609"/>
        <dbReference type="ChEBI" id="CHEBI:57791"/>
        <dbReference type="EC" id="5.1.1.7"/>
    </reaction>
</comment>
<comment type="pathway">
    <text evidence="1 8">Amino-acid biosynthesis; L-lysine biosynthesis via DAP pathway; DL-2,6-diaminopimelate from LL-2,6-diaminopimelate: step 1/1.</text>
</comment>
<dbReference type="InterPro" id="IPR018510">
    <property type="entry name" value="DAP_epimerase_AS"/>
</dbReference>
<evidence type="ECO:0000256" key="4">
    <source>
        <dbReference type="ARBA" id="ARBA00022605"/>
    </source>
</evidence>
<evidence type="ECO:0000256" key="2">
    <source>
        <dbReference type="ARBA" id="ARBA00010219"/>
    </source>
</evidence>
<dbReference type="RefSeq" id="WP_044598103.1">
    <property type="nucleotide sequence ID" value="NZ_CP063079.1"/>
</dbReference>
<evidence type="ECO:0000256" key="6">
    <source>
        <dbReference type="ARBA" id="ARBA00023235"/>
    </source>
</evidence>
<dbReference type="GO" id="GO:0008837">
    <property type="term" value="F:diaminopimelate epimerase activity"/>
    <property type="evidence" value="ECO:0007669"/>
    <property type="project" value="UniProtKB-EC"/>
</dbReference>
<evidence type="ECO:0000256" key="9">
    <source>
        <dbReference type="PROSITE-ProRule" id="PRU10125"/>
    </source>
</evidence>
<evidence type="ECO:0000256" key="8">
    <source>
        <dbReference type="HAMAP-Rule" id="MF_00197"/>
    </source>
</evidence>
<keyword evidence="8" id="KW-0963">Cytoplasm</keyword>
<sequence>MKFYKYCASGNDFVVFADNDKQYRSELAKKICNRYEGIGADGMIVILPHERYDFEWEFYNCDGSRANMCGNGARAAAHFAHHVLKKSQYLNFITKAGLIKSYVDNNVVEVRLSGVKDVKDAFEYKDRIWQMCNTGVPHLVTFSKSLSEFDLNLCKELRDKYNANVNFAKIEGNDYIRVRTFERGVEAETLACGTGMGACFYLAHLNNKVSNNVKIRPKSNEDLYLRLEDDQIYLKGKVRCCFEADYNFTN</sequence>
<feature type="binding site" evidence="8">
    <location>
        <position position="60"/>
    </location>
    <ligand>
        <name>substrate</name>
    </ligand>
</feature>
<feature type="binding site" evidence="8">
    <location>
        <begin position="193"/>
        <end position="194"/>
    </location>
    <ligand>
        <name>substrate</name>
    </ligand>
</feature>
<dbReference type="NCBIfam" id="TIGR00652">
    <property type="entry name" value="DapF"/>
    <property type="match status" value="1"/>
</dbReference>
<keyword evidence="5 8" id="KW-0457">Lysine biosynthesis</keyword>
<comment type="similarity">
    <text evidence="2 8">Belongs to the diaminopimelate epimerase family.</text>
</comment>
<dbReference type="EMBL" id="CP063079">
    <property type="protein sequence ID" value="QOQ89523.1"/>
    <property type="molecule type" value="Genomic_DNA"/>
</dbReference>
<feature type="active site" description="Proton acceptor" evidence="8">
    <location>
        <position position="192"/>
    </location>
</feature>
<comment type="subcellular location">
    <subcellularLocation>
        <location evidence="8">Cytoplasm</location>
    </subcellularLocation>
</comment>
<accession>A0ABX6TUA2</accession>
<evidence type="ECO:0000256" key="1">
    <source>
        <dbReference type="ARBA" id="ARBA00005196"/>
    </source>
</evidence>
<feature type="binding site" evidence="8">
    <location>
        <position position="164"/>
    </location>
    <ligand>
        <name>substrate</name>
    </ligand>
</feature>
<feature type="binding site" evidence="8">
    <location>
        <position position="11"/>
    </location>
    <ligand>
        <name>substrate</name>
    </ligand>
</feature>